<name>A0A6J4JP44_9PROT</name>
<proteinExistence type="predicted"/>
<feature type="non-terminal residue" evidence="2">
    <location>
        <position position="1"/>
    </location>
</feature>
<feature type="region of interest" description="Disordered" evidence="1">
    <location>
        <begin position="1"/>
        <end position="68"/>
    </location>
</feature>
<feature type="compositionally biased region" description="Basic and acidic residues" evidence="1">
    <location>
        <begin position="1"/>
        <end position="14"/>
    </location>
</feature>
<dbReference type="EMBL" id="CADCTG010000311">
    <property type="protein sequence ID" value="CAA9283772.1"/>
    <property type="molecule type" value="Genomic_DNA"/>
</dbReference>
<gene>
    <name evidence="2" type="ORF">AVDCRST_MAG08-4022</name>
</gene>
<reference evidence="2" key="1">
    <citation type="submission" date="2020-02" db="EMBL/GenBank/DDBJ databases">
        <authorList>
            <person name="Meier V. D."/>
        </authorList>
    </citation>
    <scope>NUCLEOTIDE SEQUENCE</scope>
    <source>
        <strain evidence="2">AVDCRST_MAG08</strain>
    </source>
</reference>
<sequence length="68" mass="8146">GRDQLCLHDRPGRRDARRGRRASARPRPLHGARRRPPLGLRHRRGRHARLYPRRRRAAPRTHRRRAAL</sequence>
<evidence type="ECO:0000313" key="2">
    <source>
        <dbReference type="EMBL" id="CAA9283772.1"/>
    </source>
</evidence>
<accession>A0A6J4JP44</accession>
<organism evidence="2">
    <name type="scientific">uncultured Acetobacteraceae bacterium</name>
    <dbReference type="NCBI Taxonomy" id="169975"/>
    <lineage>
        <taxon>Bacteria</taxon>
        <taxon>Pseudomonadati</taxon>
        <taxon>Pseudomonadota</taxon>
        <taxon>Alphaproteobacteria</taxon>
        <taxon>Acetobacterales</taxon>
        <taxon>Acetobacteraceae</taxon>
        <taxon>environmental samples</taxon>
    </lineage>
</organism>
<dbReference type="AlphaFoldDB" id="A0A6J4JP44"/>
<feature type="compositionally biased region" description="Basic residues" evidence="1">
    <location>
        <begin position="15"/>
        <end position="68"/>
    </location>
</feature>
<protein>
    <submittedName>
        <fullName evidence="2">Uncharacterized protein</fullName>
    </submittedName>
</protein>
<evidence type="ECO:0000256" key="1">
    <source>
        <dbReference type="SAM" id="MobiDB-lite"/>
    </source>
</evidence>
<feature type="non-terminal residue" evidence="2">
    <location>
        <position position="68"/>
    </location>
</feature>